<dbReference type="AlphaFoldDB" id="A0A291H2H7"/>
<name>A0A291H2H7_9MICO</name>
<keyword evidence="2" id="KW-0378">Hydrolase</keyword>
<feature type="domain" description="Nudix hydrolase" evidence="1">
    <location>
        <begin position="21"/>
        <end position="152"/>
    </location>
</feature>
<reference evidence="2 3" key="1">
    <citation type="journal article" date="2014" name="Int. J. Syst. Evol. Microbiol.">
        <title>Brachybacterium ginsengisoli sp. nov., isolated from soil of a ginseng field.</title>
        <authorList>
            <person name="Hoang V.A."/>
            <person name="Kim Y.J."/>
            <person name="Nguyen N.L."/>
            <person name="Yang D.C."/>
        </authorList>
    </citation>
    <scope>NUCLEOTIDE SEQUENCE [LARGE SCALE GENOMIC DNA]</scope>
    <source>
        <strain evidence="2 3">DCY80</strain>
    </source>
</reference>
<proteinExistence type="predicted"/>
<dbReference type="SUPFAM" id="SSF55811">
    <property type="entry name" value="Nudix"/>
    <property type="match status" value="1"/>
</dbReference>
<sequence length="153" mass="17530">MGALLTAGHRARRLWWRVRRPRTYGVKVLLRHPEQPHLVLAVRHSYVDQQRWALPGGRYHPHREGAAAAARREVHEELALPISGDLDLLTTVETRSEGKRDELTLLTGTSATAEMRTSIELREARWVRDDLSDLPEGDPVSRWLRLALAHRTD</sequence>
<dbReference type="GO" id="GO:0016787">
    <property type="term" value="F:hydrolase activity"/>
    <property type="evidence" value="ECO:0007669"/>
    <property type="project" value="UniProtKB-KW"/>
</dbReference>
<dbReference type="PROSITE" id="PS51462">
    <property type="entry name" value="NUDIX"/>
    <property type="match status" value="1"/>
</dbReference>
<protein>
    <submittedName>
        <fullName evidence="2">NUDIX hydrolase</fullName>
    </submittedName>
</protein>
<dbReference type="OrthoDB" id="4247482at2"/>
<dbReference type="InterPro" id="IPR015797">
    <property type="entry name" value="NUDIX_hydrolase-like_dom_sf"/>
</dbReference>
<dbReference type="EMBL" id="CP023564">
    <property type="protein sequence ID" value="ATG56564.1"/>
    <property type="molecule type" value="Genomic_DNA"/>
</dbReference>
<evidence type="ECO:0000259" key="1">
    <source>
        <dbReference type="PROSITE" id="PS51462"/>
    </source>
</evidence>
<evidence type="ECO:0000313" key="3">
    <source>
        <dbReference type="Proteomes" id="UP000217889"/>
    </source>
</evidence>
<dbReference type="InterPro" id="IPR000086">
    <property type="entry name" value="NUDIX_hydrolase_dom"/>
</dbReference>
<evidence type="ECO:0000313" key="2">
    <source>
        <dbReference type="EMBL" id="ATG56564.1"/>
    </source>
</evidence>
<accession>A0A291H2H7</accession>
<dbReference type="KEGG" id="bgg:CFK41_09280"/>
<dbReference type="Proteomes" id="UP000217889">
    <property type="component" value="Chromosome"/>
</dbReference>
<organism evidence="2 3">
    <name type="scientific">Brachybacterium ginsengisoli</name>
    <dbReference type="NCBI Taxonomy" id="1331682"/>
    <lineage>
        <taxon>Bacteria</taxon>
        <taxon>Bacillati</taxon>
        <taxon>Actinomycetota</taxon>
        <taxon>Actinomycetes</taxon>
        <taxon>Micrococcales</taxon>
        <taxon>Dermabacteraceae</taxon>
        <taxon>Brachybacterium</taxon>
    </lineage>
</organism>
<keyword evidence="3" id="KW-1185">Reference proteome</keyword>
<dbReference type="Gene3D" id="3.90.79.10">
    <property type="entry name" value="Nucleoside Triphosphate Pyrophosphohydrolase"/>
    <property type="match status" value="1"/>
</dbReference>
<gene>
    <name evidence="2" type="ORF">CFK41_09280</name>
</gene>
<dbReference type="Pfam" id="PF00293">
    <property type="entry name" value="NUDIX"/>
    <property type="match status" value="1"/>
</dbReference>